<comment type="caution">
    <text evidence="5">The sequence shown here is derived from an EMBL/GenBank/DDBJ whole genome shotgun (WGS) entry which is preliminary data.</text>
</comment>
<dbReference type="PANTHER" id="PTHR31623">
    <property type="entry name" value="F21J9.9"/>
    <property type="match status" value="1"/>
</dbReference>
<dbReference type="Gene3D" id="3.30.559.10">
    <property type="entry name" value="Chloramphenicol acetyltransferase-like domain"/>
    <property type="match status" value="2"/>
</dbReference>
<name>A0ABQ8IFN7_9ROSI</name>
<dbReference type="Proteomes" id="UP000827721">
    <property type="component" value="Unassembled WGS sequence"/>
</dbReference>
<protein>
    <recommendedName>
        <fullName evidence="4">Reverse transcriptase zinc-binding domain-containing protein</fullName>
    </recommendedName>
</protein>
<dbReference type="PANTHER" id="PTHR31623:SF83">
    <property type="entry name" value="ACETYL-COA-BENZYLALCOHOL ACETYLTRANSFERASE-LIKE"/>
    <property type="match status" value="1"/>
</dbReference>
<evidence type="ECO:0000313" key="5">
    <source>
        <dbReference type="EMBL" id="KAH7575445.1"/>
    </source>
</evidence>
<comment type="similarity">
    <text evidence="1">Belongs to the plant acyltransferase family.</text>
</comment>
<sequence>MVGGSSGSQNNSWWNCLWNLHIPPKLRFFIWKLCRDWIPSNLNLDRKGMDVLADCPFGCGKVETSLHAVWGCKLLRAVRQGSGALGGIPGYLHGHPLLVARDTVDWCRSFLRDFQAAAALPCTVASLDRRARSVPPVTIATLGSLPQDIESATSTVSVTSLPHDIGSPTVATSGSLPQVLGSPTGVGSAASVPLVAETIDPFSNMPFVATLAPPQSPAGDTSDAKSTCVLNKSIHAINNKPHSADADQKTSVLSAEDTLKVFGIKDFHALQDPHHAQDMFCELYADNDGNNNHPIDHQRVDNDQRQKRLEKSLSELLTLFYPLAGRYIKESRSIECNDEGVEYVEALVNGQLSQILREEFETTKELNRFIPDHVEESVTSPLVSIQVNIFNCGGLAIGLRFTHRIIDGFTITTIINGWAKACKIGNINNVNVPNFDSCVFFPPRDDISRFNFQPLSKTKSSCEVVTRIFVFDETTISKLKAEAMSAGTDGLLKRTPSTTEVMIAFIWRAQINAAGARNNGRLRNSLLLVSLDLRGKTFKKIPENCCGNVFTLVTARFQADDGHDNKKNMGLSDFVVRVRDAIRNSINEFAEKPKENDDHEEDGFLLSKVMRPRMEIIEETRKGDQGDVHMFSSLIKFPLYEADFGWGKPAWVSMAQRPYKGVLFLDRKCGNGIEAWVSMEEDDMAFFLIEQAGGNGHGIPISRSKL</sequence>
<evidence type="ECO:0000256" key="2">
    <source>
        <dbReference type="ARBA" id="ARBA00022679"/>
    </source>
</evidence>
<evidence type="ECO:0000259" key="4">
    <source>
        <dbReference type="Pfam" id="PF13966"/>
    </source>
</evidence>
<accession>A0ABQ8IFN7</accession>
<dbReference type="EMBL" id="JAFEMO010000002">
    <property type="protein sequence ID" value="KAH7575445.1"/>
    <property type="molecule type" value="Genomic_DNA"/>
</dbReference>
<keyword evidence="2" id="KW-0808">Transferase</keyword>
<reference evidence="5 6" key="1">
    <citation type="submission" date="2021-02" db="EMBL/GenBank/DDBJ databases">
        <title>Plant Genome Project.</title>
        <authorList>
            <person name="Zhang R.-G."/>
        </authorList>
    </citation>
    <scope>NUCLEOTIDE SEQUENCE [LARGE SCALE GENOMIC DNA]</scope>
    <source>
        <tissue evidence="5">Leaves</tissue>
    </source>
</reference>
<gene>
    <name evidence="5" type="ORF">JRO89_XS02G0113700</name>
</gene>
<dbReference type="Pfam" id="PF13966">
    <property type="entry name" value="zf-RVT"/>
    <property type="match status" value="1"/>
</dbReference>
<evidence type="ECO:0000256" key="1">
    <source>
        <dbReference type="ARBA" id="ARBA00009861"/>
    </source>
</evidence>
<keyword evidence="6" id="KW-1185">Reference proteome</keyword>
<feature type="domain" description="Reverse transcriptase zinc-binding" evidence="4">
    <location>
        <begin position="8"/>
        <end position="77"/>
    </location>
</feature>
<dbReference type="InterPro" id="IPR026960">
    <property type="entry name" value="RVT-Znf"/>
</dbReference>
<keyword evidence="3" id="KW-0012">Acyltransferase</keyword>
<evidence type="ECO:0000256" key="3">
    <source>
        <dbReference type="ARBA" id="ARBA00023315"/>
    </source>
</evidence>
<evidence type="ECO:0000313" key="6">
    <source>
        <dbReference type="Proteomes" id="UP000827721"/>
    </source>
</evidence>
<proteinExistence type="inferred from homology"/>
<dbReference type="InterPro" id="IPR023213">
    <property type="entry name" value="CAT-like_dom_sf"/>
</dbReference>
<dbReference type="Pfam" id="PF02458">
    <property type="entry name" value="Transferase"/>
    <property type="match status" value="1"/>
</dbReference>
<organism evidence="5 6">
    <name type="scientific">Xanthoceras sorbifolium</name>
    <dbReference type="NCBI Taxonomy" id="99658"/>
    <lineage>
        <taxon>Eukaryota</taxon>
        <taxon>Viridiplantae</taxon>
        <taxon>Streptophyta</taxon>
        <taxon>Embryophyta</taxon>
        <taxon>Tracheophyta</taxon>
        <taxon>Spermatophyta</taxon>
        <taxon>Magnoliopsida</taxon>
        <taxon>eudicotyledons</taxon>
        <taxon>Gunneridae</taxon>
        <taxon>Pentapetalae</taxon>
        <taxon>rosids</taxon>
        <taxon>malvids</taxon>
        <taxon>Sapindales</taxon>
        <taxon>Sapindaceae</taxon>
        <taxon>Xanthoceroideae</taxon>
        <taxon>Xanthoceras</taxon>
    </lineage>
</organism>